<dbReference type="Pfam" id="PF00135">
    <property type="entry name" value="COesterase"/>
    <property type="match status" value="1"/>
</dbReference>
<dbReference type="Proteomes" id="UP000452235">
    <property type="component" value="Unassembled WGS sequence"/>
</dbReference>
<dbReference type="EMBL" id="BLJY01000005">
    <property type="protein sequence ID" value="GFF16310.1"/>
    <property type="molecule type" value="Genomic_DNA"/>
</dbReference>
<name>A0A5M3Z1F2_ASPTE</name>
<dbReference type="InterPro" id="IPR029058">
    <property type="entry name" value="AB_hydrolase_fold"/>
</dbReference>
<gene>
    <name evidence="1" type="ORF">ATEIFO6365_0005050000</name>
</gene>
<dbReference type="Gene3D" id="3.40.50.1820">
    <property type="entry name" value="alpha/beta hydrolase"/>
    <property type="match status" value="1"/>
</dbReference>
<organism evidence="1 2">
    <name type="scientific">Aspergillus terreus</name>
    <dbReference type="NCBI Taxonomy" id="33178"/>
    <lineage>
        <taxon>Eukaryota</taxon>
        <taxon>Fungi</taxon>
        <taxon>Dikarya</taxon>
        <taxon>Ascomycota</taxon>
        <taxon>Pezizomycotina</taxon>
        <taxon>Eurotiomycetes</taxon>
        <taxon>Eurotiomycetidae</taxon>
        <taxon>Eurotiales</taxon>
        <taxon>Aspergillaceae</taxon>
        <taxon>Aspergillus</taxon>
        <taxon>Aspergillus subgen. Circumdati</taxon>
    </lineage>
</organism>
<dbReference type="OrthoDB" id="6846267at2759"/>
<accession>A0A5M3Z1F2</accession>
<sequence length="543" mass="60573">MEHSQQPYRKSLAHRGYIEGVTLHDKTTNKPLCHYFGGLRYGLPPSQRWHRAQKLPDSYTYGSQTQPGRCPGTTNVCPQPSFLNLSFGDNWDEDCFQCNVWVPTGIPPPGGWPVLFFIHGGFLQFGSPNTFSAAELLGDDRAVFDAIVVMPAYRVGIFGFLASSELAADAAPGAVAGNQGFWDQRLALEWTRDHAALLGGNPAQITIAGYSAGAYSVFYQLAYDLGLPDHHALVKQACIFSNSPATQPRSATAAQAQFDEVLDALHIPRTLPPPDKLARLRALPAKTLLAAATAVPTHQFRPWSDDDFVSARLFAAFDDGSFARRLAARRVRILTGECRDERHLYASWFPPTANSPAALRARLLADYHRPAVDALMRLYYGPTGDALPAGCADWDVDAFGRVYADMQVHNMQRGLIDSLVRGGAGHLVYRYRIEFRLRCADHSIPPEWGVTHATDQYLWFWGNGDVLEDAEKPVIHRAFIGPWKRFVHGEPDVQWGTRNHLEVRRLRSDGEVDIWQDELWDEAMRVWRGLREVGEPDATAAKL</sequence>
<reference evidence="1 2" key="1">
    <citation type="submission" date="2020-01" db="EMBL/GenBank/DDBJ databases">
        <title>Aspergillus terreus IFO 6365 whole genome shotgun sequence.</title>
        <authorList>
            <person name="Kanamasa S."/>
            <person name="Takahashi H."/>
        </authorList>
    </citation>
    <scope>NUCLEOTIDE SEQUENCE [LARGE SCALE GENOMIC DNA]</scope>
    <source>
        <strain evidence="1 2">IFO 6365</strain>
    </source>
</reference>
<comment type="caution">
    <text evidence="1">The sequence shown here is derived from an EMBL/GenBank/DDBJ whole genome shotgun (WGS) entry which is preliminary data.</text>
</comment>
<dbReference type="InterPro" id="IPR002018">
    <property type="entry name" value="CarbesteraseB"/>
</dbReference>
<dbReference type="AlphaFoldDB" id="A0A5M3Z1F2"/>
<dbReference type="PANTHER" id="PTHR43142:SF4">
    <property type="entry name" value="CARBOXYLIC ESTER HYDROLASE"/>
    <property type="match status" value="1"/>
</dbReference>
<dbReference type="SUPFAM" id="SSF53474">
    <property type="entry name" value="alpha/beta-Hydrolases"/>
    <property type="match status" value="1"/>
</dbReference>
<evidence type="ECO:0000313" key="1">
    <source>
        <dbReference type="EMBL" id="GFF16310.1"/>
    </source>
</evidence>
<dbReference type="PANTHER" id="PTHR43142">
    <property type="entry name" value="CARBOXYLIC ESTER HYDROLASE"/>
    <property type="match status" value="1"/>
</dbReference>
<dbReference type="VEuPathDB" id="FungiDB:ATEG_05432"/>
<evidence type="ECO:0000313" key="2">
    <source>
        <dbReference type="Proteomes" id="UP000452235"/>
    </source>
</evidence>
<protein>
    <submittedName>
        <fullName evidence="1">Putative carboxylesterase</fullName>
    </submittedName>
</protein>
<proteinExistence type="predicted"/>
<keyword evidence="2" id="KW-1185">Reference proteome</keyword>